<reference evidence="3 4" key="1">
    <citation type="journal article" date="2020" name="ISME J.">
        <title>Uncovering the hidden diversity of litter-decomposition mechanisms in mushroom-forming fungi.</title>
        <authorList>
            <person name="Floudas D."/>
            <person name="Bentzer J."/>
            <person name="Ahren D."/>
            <person name="Johansson T."/>
            <person name="Persson P."/>
            <person name="Tunlid A."/>
        </authorList>
    </citation>
    <scope>NUCLEOTIDE SEQUENCE [LARGE SCALE GENOMIC DNA]</scope>
    <source>
        <strain evidence="3 4">CBS 175.51</strain>
    </source>
</reference>
<organism evidence="3 4">
    <name type="scientific">Ephemerocybe angulata</name>
    <dbReference type="NCBI Taxonomy" id="980116"/>
    <lineage>
        <taxon>Eukaryota</taxon>
        <taxon>Fungi</taxon>
        <taxon>Dikarya</taxon>
        <taxon>Basidiomycota</taxon>
        <taxon>Agaricomycotina</taxon>
        <taxon>Agaricomycetes</taxon>
        <taxon>Agaricomycetidae</taxon>
        <taxon>Agaricales</taxon>
        <taxon>Agaricineae</taxon>
        <taxon>Psathyrellaceae</taxon>
        <taxon>Ephemerocybe</taxon>
    </lineage>
</organism>
<feature type="coiled-coil region" evidence="1">
    <location>
        <begin position="218"/>
        <end position="266"/>
    </location>
</feature>
<evidence type="ECO:0000313" key="4">
    <source>
        <dbReference type="Proteomes" id="UP000541558"/>
    </source>
</evidence>
<evidence type="ECO:0000256" key="2">
    <source>
        <dbReference type="SAM" id="MobiDB-lite"/>
    </source>
</evidence>
<keyword evidence="4" id="KW-1185">Reference proteome</keyword>
<feature type="compositionally biased region" description="Basic and acidic residues" evidence="2">
    <location>
        <begin position="61"/>
        <end position="91"/>
    </location>
</feature>
<feature type="region of interest" description="Disordered" evidence="2">
    <location>
        <begin position="45"/>
        <end position="91"/>
    </location>
</feature>
<evidence type="ECO:0000256" key="1">
    <source>
        <dbReference type="SAM" id="Coils"/>
    </source>
</evidence>
<dbReference type="Proteomes" id="UP000541558">
    <property type="component" value="Unassembled WGS sequence"/>
</dbReference>
<name>A0A8H5C2Y8_9AGAR</name>
<proteinExistence type="predicted"/>
<sequence length="266" mass="30592">MSVPTRHEASGQLEDELHRLQLEAQDHQHTLDRIAAQRAKLMEMKRKEEEDVKNANSAMRAQKELERKAGGQEELQEQKRRPTSKEGDLDVMGEEGKCERCRVRVIDCLRMDTAKYVKARNFQRVLIGNTAYSRCQECKDHGAKCEIVERDTNDASDNSFARDLVRVGEKRKVMGRYDDKERPVKRKLVNAPAASRRTFVQGSSSGIRAKQGGQTYRNEEVEELATRLEQEQTKVRDDLASLRMEQVGFRAALAQLEQRMQDLEES</sequence>
<keyword evidence="1" id="KW-0175">Coiled coil</keyword>
<accession>A0A8H5C2Y8</accession>
<evidence type="ECO:0000313" key="3">
    <source>
        <dbReference type="EMBL" id="KAF5334307.1"/>
    </source>
</evidence>
<dbReference type="EMBL" id="JAACJK010000072">
    <property type="protein sequence ID" value="KAF5334307.1"/>
    <property type="molecule type" value="Genomic_DNA"/>
</dbReference>
<comment type="caution">
    <text evidence="3">The sequence shown here is derived from an EMBL/GenBank/DDBJ whole genome shotgun (WGS) entry which is preliminary data.</text>
</comment>
<dbReference type="AlphaFoldDB" id="A0A8H5C2Y8"/>
<dbReference type="OrthoDB" id="3072548at2759"/>
<protein>
    <submittedName>
        <fullName evidence="3">Uncharacterized protein</fullName>
    </submittedName>
</protein>
<gene>
    <name evidence="3" type="ORF">D9611_014173</name>
</gene>